<protein>
    <submittedName>
        <fullName evidence="1">DNA-binding protein</fullName>
    </submittedName>
</protein>
<sequence>MEYPTNQSVLETDFYPYLQKKLEEYTDRLLAMAQLPLVLTNTDLKRLFQISDSTLNRLVKLGDFPTCWYGIRGHYLRDDVLEWMRKSDADGFREQMRLLRSL</sequence>
<reference evidence="1 2" key="1">
    <citation type="journal article" date="2018" name="Nat. Biotechnol.">
        <title>A standardized bacterial taxonomy based on genome phylogeny substantially revises the tree of life.</title>
        <authorList>
            <person name="Parks D.H."/>
            <person name="Chuvochina M."/>
            <person name="Waite D.W."/>
            <person name="Rinke C."/>
            <person name="Skarshewski A."/>
            <person name="Chaumeil P.A."/>
            <person name="Hugenholtz P."/>
        </authorList>
    </citation>
    <scope>NUCLEOTIDE SEQUENCE [LARGE SCALE GENOMIC DNA]</scope>
    <source>
        <strain evidence="1">UBA11306</strain>
    </source>
</reference>
<proteinExistence type="predicted"/>
<dbReference type="EMBL" id="DQHO01000010">
    <property type="protein sequence ID" value="HCS93325.1"/>
    <property type="molecule type" value="Genomic_DNA"/>
</dbReference>
<evidence type="ECO:0000313" key="2">
    <source>
        <dbReference type="Proteomes" id="UP000262195"/>
    </source>
</evidence>
<dbReference type="AlphaFoldDB" id="A0A3D4S3B5"/>
<comment type="caution">
    <text evidence="1">The sequence shown here is derived from an EMBL/GenBank/DDBJ whole genome shotgun (WGS) entry which is preliminary data.</text>
</comment>
<keyword evidence="1" id="KW-0238">DNA-binding</keyword>
<gene>
    <name evidence="1" type="ORF">DIW15_01285</name>
</gene>
<dbReference type="GO" id="GO:0003677">
    <property type="term" value="F:DNA binding"/>
    <property type="evidence" value="ECO:0007669"/>
    <property type="project" value="UniProtKB-KW"/>
</dbReference>
<organism evidence="1 2">
    <name type="scientific">Bavariicoccus seileri</name>
    <dbReference type="NCBI Taxonomy" id="549685"/>
    <lineage>
        <taxon>Bacteria</taxon>
        <taxon>Bacillati</taxon>
        <taxon>Bacillota</taxon>
        <taxon>Bacilli</taxon>
        <taxon>Lactobacillales</taxon>
        <taxon>Enterococcaceae</taxon>
        <taxon>Bavariicoccus</taxon>
    </lineage>
</organism>
<name>A0A3D4S3B5_9ENTE</name>
<dbReference type="Proteomes" id="UP000262195">
    <property type="component" value="Unassembled WGS sequence"/>
</dbReference>
<accession>A0A3D4S3B5</accession>
<evidence type="ECO:0000313" key="1">
    <source>
        <dbReference type="EMBL" id="HCS93325.1"/>
    </source>
</evidence>